<reference evidence="18" key="1">
    <citation type="submission" date="2020-08" db="EMBL/GenBank/DDBJ databases">
        <title>Lacibacter sp. S13-6-6 genome sequencing.</title>
        <authorList>
            <person name="Jin L."/>
        </authorList>
    </citation>
    <scope>NUCLEOTIDE SEQUENCE [LARGE SCALE GENOMIC DNA]</scope>
    <source>
        <strain evidence="18">S13-6-6</strain>
    </source>
</reference>
<dbReference type="Gene3D" id="2.60.40.10">
    <property type="entry name" value="Immunoglobulins"/>
    <property type="match status" value="1"/>
</dbReference>
<dbReference type="SMART" id="SM00387">
    <property type="entry name" value="HATPase_c"/>
    <property type="match status" value="1"/>
</dbReference>
<dbReference type="EC" id="2.7.13.3" evidence="2"/>
<evidence type="ECO:0000256" key="7">
    <source>
        <dbReference type="ARBA" id="ARBA00022840"/>
    </source>
</evidence>
<dbReference type="GO" id="GO:0000155">
    <property type="term" value="F:phosphorelay sensor kinase activity"/>
    <property type="evidence" value="ECO:0007669"/>
    <property type="project" value="InterPro"/>
</dbReference>
<dbReference type="InterPro" id="IPR009057">
    <property type="entry name" value="Homeodomain-like_sf"/>
</dbReference>
<evidence type="ECO:0000256" key="9">
    <source>
        <dbReference type="ARBA" id="ARBA00023015"/>
    </source>
</evidence>
<dbReference type="PRINTS" id="PR00344">
    <property type="entry name" value="BCTRLSENSOR"/>
</dbReference>
<dbReference type="SUPFAM" id="SSF63829">
    <property type="entry name" value="Calcium-dependent phosphotriesterase"/>
    <property type="match status" value="2"/>
</dbReference>
<dbReference type="KEGG" id="lacs:H4075_21095"/>
<evidence type="ECO:0000256" key="3">
    <source>
        <dbReference type="ARBA" id="ARBA00022553"/>
    </source>
</evidence>
<dbReference type="SMART" id="SM00342">
    <property type="entry name" value="HTH_ARAC"/>
    <property type="match status" value="1"/>
</dbReference>
<dbReference type="PROSITE" id="PS01124">
    <property type="entry name" value="HTH_ARAC_FAMILY_2"/>
    <property type="match status" value="1"/>
</dbReference>
<protein>
    <recommendedName>
        <fullName evidence="2">histidine kinase</fullName>
        <ecNumber evidence="2">2.7.13.3</ecNumber>
    </recommendedName>
</protein>
<dbReference type="Pfam" id="PF12833">
    <property type="entry name" value="HTH_18"/>
    <property type="match status" value="1"/>
</dbReference>
<evidence type="ECO:0000313" key="18">
    <source>
        <dbReference type="Proteomes" id="UP000515344"/>
    </source>
</evidence>
<evidence type="ECO:0000256" key="5">
    <source>
        <dbReference type="ARBA" id="ARBA00022741"/>
    </source>
</evidence>
<evidence type="ECO:0000256" key="13">
    <source>
        <dbReference type="SAM" id="Coils"/>
    </source>
</evidence>
<dbReference type="InterPro" id="IPR003594">
    <property type="entry name" value="HATPase_dom"/>
</dbReference>
<dbReference type="SUPFAM" id="SSF101898">
    <property type="entry name" value="NHL repeat"/>
    <property type="match status" value="1"/>
</dbReference>
<evidence type="ECO:0000256" key="8">
    <source>
        <dbReference type="ARBA" id="ARBA00023012"/>
    </source>
</evidence>
<dbReference type="Gene3D" id="1.10.10.60">
    <property type="entry name" value="Homeodomain-like"/>
    <property type="match status" value="1"/>
</dbReference>
<evidence type="ECO:0000256" key="11">
    <source>
        <dbReference type="ARBA" id="ARBA00023163"/>
    </source>
</evidence>
<evidence type="ECO:0000259" key="16">
    <source>
        <dbReference type="PROSITE" id="PS50110"/>
    </source>
</evidence>
<dbReference type="GO" id="GO:0005524">
    <property type="term" value="F:ATP binding"/>
    <property type="evidence" value="ECO:0007669"/>
    <property type="project" value="UniProtKB-KW"/>
</dbReference>
<dbReference type="SMART" id="SM00388">
    <property type="entry name" value="HisKA"/>
    <property type="match status" value="1"/>
</dbReference>
<dbReference type="InterPro" id="IPR036097">
    <property type="entry name" value="HisK_dim/P_sf"/>
</dbReference>
<dbReference type="SUPFAM" id="SSF55874">
    <property type="entry name" value="ATPase domain of HSP90 chaperone/DNA topoisomerase II/histidine kinase"/>
    <property type="match status" value="1"/>
</dbReference>
<keyword evidence="11" id="KW-0804">Transcription</keyword>
<dbReference type="FunFam" id="3.30.565.10:FF:000037">
    <property type="entry name" value="Hybrid sensor histidine kinase/response regulator"/>
    <property type="match status" value="1"/>
</dbReference>
<name>A0A7G5XGB9_9BACT</name>
<dbReference type="GO" id="GO:0043565">
    <property type="term" value="F:sequence-specific DNA binding"/>
    <property type="evidence" value="ECO:0007669"/>
    <property type="project" value="InterPro"/>
</dbReference>
<keyword evidence="7" id="KW-0067">ATP-binding</keyword>
<keyword evidence="10" id="KW-0238">DNA-binding</keyword>
<dbReference type="Pfam" id="PF00072">
    <property type="entry name" value="Response_reg"/>
    <property type="match status" value="1"/>
</dbReference>
<keyword evidence="4" id="KW-0808">Transferase</keyword>
<dbReference type="InterPro" id="IPR015943">
    <property type="entry name" value="WD40/YVTN_repeat-like_dom_sf"/>
</dbReference>
<dbReference type="SUPFAM" id="SSF47384">
    <property type="entry name" value="Homodimeric domain of signal transducing histidine kinase"/>
    <property type="match status" value="1"/>
</dbReference>
<dbReference type="InterPro" id="IPR018060">
    <property type="entry name" value="HTH_AraC"/>
</dbReference>
<dbReference type="PANTHER" id="PTHR43547">
    <property type="entry name" value="TWO-COMPONENT HISTIDINE KINASE"/>
    <property type="match status" value="1"/>
</dbReference>
<keyword evidence="13" id="KW-0175">Coiled coil</keyword>
<dbReference type="Pfam" id="PF07494">
    <property type="entry name" value="Reg_prop"/>
    <property type="match status" value="2"/>
</dbReference>
<evidence type="ECO:0000256" key="1">
    <source>
        <dbReference type="ARBA" id="ARBA00000085"/>
    </source>
</evidence>
<dbReference type="Pfam" id="PF00512">
    <property type="entry name" value="HisKA"/>
    <property type="match status" value="1"/>
</dbReference>
<feature type="domain" description="Histidine kinase" evidence="15">
    <location>
        <begin position="853"/>
        <end position="1077"/>
    </location>
</feature>
<evidence type="ECO:0000259" key="14">
    <source>
        <dbReference type="PROSITE" id="PS01124"/>
    </source>
</evidence>
<evidence type="ECO:0000313" key="17">
    <source>
        <dbReference type="EMBL" id="QNA44522.1"/>
    </source>
</evidence>
<keyword evidence="3 12" id="KW-0597">Phosphoprotein</keyword>
<sequence length="1376" mass="155649">MPQSQTTTKLLFVLFFVGLFVSSFGQLKYEELTTSHGLSQGYIYDILQDKDGFLWFGTKDGLNRYDGYSFKVYTYDSYNPNSISNNNINRLFEDSKGRLWVSTDDGLNIYDKRRDHFRRILHNPKNANSLSGNKISLPVPVIELPDGRFLVFPEEKKLNVISLPDDFLEDNSQPVITHLTAPGAQNINCMYMDGKKKVWIISDKVYELLPNDMSLIWRKNSFVFGQTAPAADGSVWSDDIFFSQVQDTNAYPLFSKDITKGHGRTFLHETDKKRFWLGITDSGRLEIFDIKNWKRGSPVDPEQTRLHSFSEVTPTKIYKDRSGLVWLGTNGYGLRKYSNDTEKFHHIASGFSVRKIMGLPNNQIFIKGWGELKKLDTEGNNLTGKEEKTLFNSREFFMGKEFTIWGLLRKNSISSNNYTEVIEKLNLVTNVSTTYKINVNREEELLDPKMEDSKGNIWLMGVGGRLIVLNPFTGAYKKITINTDAANPMLKGAQITTLHEDATGIFWAGTENGLAKINFQFSAAAPPRITWYKANVDDKTALNYSHVTCIINDAFDSNILWVATKGGGLNRLNKTNNQFTHITTKEGLCNNVVYGLLTDDAGNIWGSTNNGIFCLLNKEKDQQGKWLFRHFTKTSGLQDDEFNTGAYTKLNNGDLAFGGVNGLNIFNPAIVLQSGFVPNVFITNILAGNEVVVPNDKTGILQQAIEQSSSITLNHSQDILTLEYSSLDFTAPDQNKYRYQLVGIDKDWVESGTRRTATYLHLPPGNYTFKVQGSNSQGMWSSKIAELKIIVNPPWWRTWWAYVIYVLLIGFAARAYFLFRINKAKLQSQLHFEQQEAKRVKELDTLKTQLYANITHEFRTPLTVILGMAQQVKSKPDEHLNEGMEMIVRNGNHLLNLVNEMLDLSKLEDGKMTLNLVKGDVINFLRYVVESFQSLAASQQKQFHFLADADELVVAYDAEKLRQIITNLLSNALKFTPAHGNVYISISQEATEEPGYTFMVLKVKDTGIGIPENQLQHIFDRFYQLDNSHTRKAEGTGIGLALTKELVKLMNGTIAVKSPPVGATKGTEFTIVLPMKKASVEDVAVTVPVFAKEPAPEPAFVRSKPVIINNEHAAPTTPLILLVEDNVDVVAYTASCLPNYKLAVGKDGKEGFEIAVEIIPDLIITDVMMPFIDGFEMCRKLRQDERTSHIPIIMLTAKADLQSKLEGLEKGADVYLEKPFHKEELLLRIKKLLELRKNLQQYYSKQIGIAQQTETASTDEIVTIEEPSEHEFVKKVRELVEANFTNYEFSVEQLCKMIFMSHSQLHRKLEALTGCPPNKFIRIIRLNKAKELLTDPSLSIAAIALDCGYNDPGYFARVFKQEYGVTPQEWRITINK</sequence>
<dbReference type="PANTHER" id="PTHR43547:SF2">
    <property type="entry name" value="HYBRID SIGNAL TRANSDUCTION HISTIDINE KINASE C"/>
    <property type="match status" value="1"/>
</dbReference>
<keyword evidence="8" id="KW-0902">Two-component regulatory system</keyword>
<evidence type="ECO:0000256" key="2">
    <source>
        <dbReference type="ARBA" id="ARBA00012438"/>
    </source>
</evidence>
<dbReference type="InterPro" id="IPR018062">
    <property type="entry name" value="HTH_AraC-typ_CS"/>
</dbReference>
<evidence type="ECO:0000256" key="10">
    <source>
        <dbReference type="ARBA" id="ARBA00023125"/>
    </source>
</evidence>
<dbReference type="InterPro" id="IPR001789">
    <property type="entry name" value="Sig_transdc_resp-reg_receiver"/>
</dbReference>
<organism evidence="17 18">
    <name type="scientific">Lacibacter sediminis</name>
    <dbReference type="NCBI Taxonomy" id="2760713"/>
    <lineage>
        <taxon>Bacteria</taxon>
        <taxon>Pseudomonadati</taxon>
        <taxon>Bacteroidota</taxon>
        <taxon>Chitinophagia</taxon>
        <taxon>Chitinophagales</taxon>
        <taxon>Chitinophagaceae</taxon>
        <taxon>Lacibacter</taxon>
    </lineage>
</organism>
<dbReference type="SUPFAM" id="SSF52172">
    <property type="entry name" value="CheY-like"/>
    <property type="match status" value="1"/>
</dbReference>
<dbReference type="Gene3D" id="1.10.287.130">
    <property type="match status" value="1"/>
</dbReference>
<accession>A0A7G5XGB9</accession>
<dbReference type="RefSeq" id="WP_182802797.1">
    <property type="nucleotide sequence ID" value="NZ_CP060007.1"/>
</dbReference>
<feature type="modified residue" description="4-aspartylphosphate" evidence="12">
    <location>
        <position position="1166"/>
    </location>
</feature>
<dbReference type="PROSITE" id="PS50109">
    <property type="entry name" value="HIS_KIN"/>
    <property type="match status" value="1"/>
</dbReference>
<dbReference type="InterPro" id="IPR011006">
    <property type="entry name" value="CheY-like_superfamily"/>
</dbReference>
<dbReference type="InterPro" id="IPR011123">
    <property type="entry name" value="Y_Y_Y"/>
</dbReference>
<keyword evidence="5" id="KW-0547">Nucleotide-binding</keyword>
<feature type="coiled-coil region" evidence="13">
    <location>
        <begin position="1198"/>
        <end position="1242"/>
    </location>
</feature>
<dbReference type="SMART" id="SM00448">
    <property type="entry name" value="REC"/>
    <property type="match status" value="1"/>
</dbReference>
<dbReference type="InterPro" id="IPR036890">
    <property type="entry name" value="HATPase_C_sf"/>
</dbReference>
<dbReference type="PROSITE" id="PS00041">
    <property type="entry name" value="HTH_ARAC_FAMILY_1"/>
    <property type="match status" value="1"/>
</dbReference>
<dbReference type="Proteomes" id="UP000515344">
    <property type="component" value="Chromosome"/>
</dbReference>
<dbReference type="GO" id="GO:0003700">
    <property type="term" value="F:DNA-binding transcription factor activity"/>
    <property type="evidence" value="ECO:0007669"/>
    <property type="project" value="InterPro"/>
</dbReference>
<evidence type="ECO:0000256" key="4">
    <source>
        <dbReference type="ARBA" id="ARBA00022679"/>
    </source>
</evidence>
<dbReference type="FunFam" id="2.60.40.10:FF:000791">
    <property type="entry name" value="Two-component system sensor histidine kinase/response regulator"/>
    <property type="match status" value="1"/>
</dbReference>
<evidence type="ECO:0000256" key="6">
    <source>
        <dbReference type="ARBA" id="ARBA00022777"/>
    </source>
</evidence>
<dbReference type="InterPro" id="IPR003661">
    <property type="entry name" value="HisK_dim/P_dom"/>
</dbReference>
<comment type="catalytic activity">
    <reaction evidence="1">
        <text>ATP + protein L-histidine = ADP + protein N-phospho-L-histidine.</text>
        <dbReference type="EC" id="2.7.13.3"/>
    </reaction>
</comment>
<dbReference type="InterPro" id="IPR013783">
    <property type="entry name" value="Ig-like_fold"/>
</dbReference>
<keyword evidence="6" id="KW-0418">Kinase</keyword>
<dbReference type="Gene3D" id="3.30.565.10">
    <property type="entry name" value="Histidine kinase-like ATPase, C-terminal domain"/>
    <property type="match status" value="1"/>
</dbReference>
<dbReference type="Gene3D" id="3.40.50.2300">
    <property type="match status" value="1"/>
</dbReference>
<dbReference type="Gene3D" id="2.130.10.10">
    <property type="entry name" value="YVTN repeat-like/Quinoprotein amine dehydrogenase"/>
    <property type="match status" value="3"/>
</dbReference>
<dbReference type="InterPro" id="IPR005467">
    <property type="entry name" value="His_kinase_dom"/>
</dbReference>
<evidence type="ECO:0000256" key="12">
    <source>
        <dbReference type="PROSITE-ProRule" id="PRU00169"/>
    </source>
</evidence>
<dbReference type="SUPFAM" id="SSF46689">
    <property type="entry name" value="Homeodomain-like"/>
    <property type="match status" value="1"/>
</dbReference>
<dbReference type="CDD" id="cd16922">
    <property type="entry name" value="HATPase_EvgS-ArcB-TorS-like"/>
    <property type="match status" value="1"/>
</dbReference>
<dbReference type="InterPro" id="IPR004358">
    <property type="entry name" value="Sig_transdc_His_kin-like_C"/>
</dbReference>
<keyword evidence="18" id="KW-1185">Reference proteome</keyword>
<proteinExistence type="predicted"/>
<gene>
    <name evidence="17" type="ORF">H4075_21095</name>
</gene>
<dbReference type="EMBL" id="CP060007">
    <property type="protein sequence ID" value="QNA44522.1"/>
    <property type="molecule type" value="Genomic_DNA"/>
</dbReference>
<feature type="domain" description="Response regulatory" evidence="16">
    <location>
        <begin position="1119"/>
        <end position="1233"/>
    </location>
</feature>
<dbReference type="Pfam" id="PF02518">
    <property type="entry name" value="HATPase_c"/>
    <property type="match status" value="1"/>
</dbReference>
<dbReference type="InterPro" id="IPR011110">
    <property type="entry name" value="Reg_prop"/>
</dbReference>
<dbReference type="PROSITE" id="PS50110">
    <property type="entry name" value="RESPONSE_REGULATORY"/>
    <property type="match status" value="1"/>
</dbReference>
<dbReference type="CDD" id="cd00082">
    <property type="entry name" value="HisKA"/>
    <property type="match status" value="1"/>
</dbReference>
<keyword evidence="9" id="KW-0805">Transcription regulation</keyword>
<dbReference type="Pfam" id="PF07495">
    <property type="entry name" value="Y_Y_Y"/>
    <property type="match status" value="1"/>
</dbReference>
<feature type="domain" description="HTH araC/xylS-type" evidence="14">
    <location>
        <begin position="1274"/>
        <end position="1373"/>
    </location>
</feature>
<evidence type="ECO:0000259" key="15">
    <source>
        <dbReference type="PROSITE" id="PS50109"/>
    </source>
</evidence>